<dbReference type="Proteomes" id="UP001165080">
    <property type="component" value="Unassembled WGS sequence"/>
</dbReference>
<evidence type="ECO:0000313" key="2">
    <source>
        <dbReference type="Proteomes" id="UP001165080"/>
    </source>
</evidence>
<accession>A0A9W6BWF6</accession>
<keyword evidence="2" id="KW-1185">Reference proteome</keyword>
<name>A0A9W6BWF6_9CHLO</name>
<protein>
    <submittedName>
        <fullName evidence="1">Uncharacterized protein</fullName>
    </submittedName>
</protein>
<comment type="caution">
    <text evidence="1">The sequence shown here is derived from an EMBL/GenBank/DDBJ whole genome shotgun (WGS) entry which is preliminary data.</text>
</comment>
<evidence type="ECO:0000313" key="1">
    <source>
        <dbReference type="EMBL" id="GLC59492.1"/>
    </source>
</evidence>
<organism evidence="1 2">
    <name type="scientific">Pleodorina starrii</name>
    <dbReference type="NCBI Taxonomy" id="330485"/>
    <lineage>
        <taxon>Eukaryota</taxon>
        <taxon>Viridiplantae</taxon>
        <taxon>Chlorophyta</taxon>
        <taxon>core chlorophytes</taxon>
        <taxon>Chlorophyceae</taxon>
        <taxon>CS clade</taxon>
        <taxon>Chlamydomonadales</taxon>
        <taxon>Volvocaceae</taxon>
        <taxon>Pleodorina</taxon>
    </lineage>
</organism>
<dbReference type="AlphaFoldDB" id="A0A9W6BWF6"/>
<gene>
    <name evidence="1" type="primary">PLEST005387</name>
    <name evidence="1" type="ORF">PLESTB_001493100</name>
</gene>
<proteinExistence type="predicted"/>
<dbReference type="EMBL" id="BRXU01000028">
    <property type="protein sequence ID" value="GLC59492.1"/>
    <property type="molecule type" value="Genomic_DNA"/>
</dbReference>
<reference evidence="1 2" key="1">
    <citation type="journal article" date="2023" name="Commun. Biol.">
        <title>Reorganization of the ancestral sex-determining regions during the evolution of trioecy in Pleodorina starrii.</title>
        <authorList>
            <person name="Takahashi K."/>
            <person name="Suzuki S."/>
            <person name="Kawai-Toyooka H."/>
            <person name="Yamamoto K."/>
            <person name="Hamaji T."/>
            <person name="Ootsuki R."/>
            <person name="Yamaguchi H."/>
            <person name="Kawachi M."/>
            <person name="Higashiyama T."/>
            <person name="Nozaki H."/>
        </authorList>
    </citation>
    <scope>NUCLEOTIDE SEQUENCE [LARGE SCALE GENOMIC DNA]</scope>
    <source>
        <strain evidence="1 2">NIES-4479</strain>
    </source>
</reference>
<sequence length="118" mass="12280">MLMEPGLDDADPFVLEDELEPTLDDILESWRAEVAADDAMAAVARRAFGLKPEPGRSPVWAVSVAKGHEPHRVGRHAIAPGPRRRAGGAVAAAAAAGIRRAGGIKQEPGLGGEWAEGG</sequence>